<dbReference type="RefSeq" id="WP_017053821.1">
    <property type="nucleotide sequence ID" value="NZ_AJYW02000001.1"/>
</dbReference>
<dbReference type="AlphaFoldDB" id="A0A1E5DCE4"/>
<evidence type="ECO:0000313" key="3">
    <source>
        <dbReference type="Proteomes" id="UP000094165"/>
    </source>
</evidence>
<keyword evidence="1" id="KW-0472">Membrane</keyword>
<sequence>MAVQAKHNDSSSSYDMSNDFTTDQRQRFAQVANKADKRRYGFEQSSFIEKAKVTAMRPVIKRKPNKPDHIRYVAWLVVIAAFSLWVMYMTR</sequence>
<comment type="caution">
    <text evidence="2">The sequence shown here is derived from an EMBL/GenBank/DDBJ whole genome shotgun (WGS) entry which is preliminary data.</text>
</comment>
<evidence type="ECO:0000256" key="1">
    <source>
        <dbReference type="SAM" id="Phobius"/>
    </source>
</evidence>
<dbReference type="EMBL" id="AJYW02000001">
    <property type="protein sequence ID" value="OEE81422.1"/>
    <property type="molecule type" value="Genomic_DNA"/>
</dbReference>
<gene>
    <name evidence="2" type="ORF">A130_00085</name>
</gene>
<proteinExistence type="predicted"/>
<name>A0A1E5DCE4_9VIBR</name>
<feature type="transmembrane region" description="Helical" evidence="1">
    <location>
        <begin position="70"/>
        <end position="88"/>
    </location>
</feature>
<accession>A0A1E5DCE4</accession>
<reference evidence="2 3" key="1">
    <citation type="journal article" date="2012" name="Science">
        <title>Ecological populations of bacteria act as socially cohesive units of antibiotic production and resistance.</title>
        <authorList>
            <person name="Cordero O.X."/>
            <person name="Wildschutte H."/>
            <person name="Kirkup B."/>
            <person name="Proehl S."/>
            <person name="Ngo L."/>
            <person name="Hussain F."/>
            <person name="Le Roux F."/>
            <person name="Mincer T."/>
            <person name="Polz M.F."/>
        </authorList>
    </citation>
    <scope>NUCLEOTIDE SEQUENCE [LARGE SCALE GENOMIC DNA]</scope>
    <source>
        <strain evidence="2 3">FF-238</strain>
    </source>
</reference>
<keyword evidence="3" id="KW-1185">Reference proteome</keyword>
<dbReference type="Proteomes" id="UP000094165">
    <property type="component" value="Unassembled WGS sequence"/>
</dbReference>
<evidence type="ECO:0000313" key="2">
    <source>
        <dbReference type="EMBL" id="OEE81422.1"/>
    </source>
</evidence>
<organism evidence="2 3">
    <name type="scientific">Vibrio genomosp. F6 str. FF-238</name>
    <dbReference type="NCBI Taxonomy" id="1191298"/>
    <lineage>
        <taxon>Bacteria</taxon>
        <taxon>Pseudomonadati</taxon>
        <taxon>Pseudomonadota</taxon>
        <taxon>Gammaproteobacteria</taxon>
        <taxon>Vibrionales</taxon>
        <taxon>Vibrionaceae</taxon>
        <taxon>Vibrio</taxon>
    </lineage>
</organism>
<keyword evidence="1" id="KW-1133">Transmembrane helix</keyword>
<keyword evidence="1" id="KW-0812">Transmembrane</keyword>
<protein>
    <submittedName>
        <fullName evidence="2">Uncharacterized protein</fullName>
    </submittedName>
</protein>